<keyword evidence="1" id="KW-0812">Transmembrane</keyword>
<organism evidence="2 3">
    <name type="scientific">Tribolium castaneum</name>
    <name type="common">Red flour beetle</name>
    <dbReference type="NCBI Taxonomy" id="7070"/>
    <lineage>
        <taxon>Eukaryota</taxon>
        <taxon>Metazoa</taxon>
        <taxon>Ecdysozoa</taxon>
        <taxon>Arthropoda</taxon>
        <taxon>Hexapoda</taxon>
        <taxon>Insecta</taxon>
        <taxon>Pterygota</taxon>
        <taxon>Neoptera</taxon>
        <taxon>Endopterygota</taxon>
        <taxon>Coleoptera</taxon>
        <taxon>Polyphaga</taxon>
        <taxon>Cucujiformia</taxon>
        <taxon>Tenebrionidae</taxon>
        <taxon>Tenebrionidae incertae sedis</taxon>
        <taxon>Tribolium</taxon>
    </lineage>
</organism>
<reference evidence="2 3" key="1">
    <citation type="journal article" date="2008" name="Nature">
        <title>The genome of the model beetle and pest Tribolium castaneum.</title>
        <authorList>
            <consortium name="Tribolium Genome Sequencing Consortium"/>
            <person name="Richards S."/>
            <person name="Gibbs R.A."/>
            <person name="Weinstock G.M."/>
            <person name="Brown S.J."/>
            <person name="Denell R."/>
            <person name="Beeman R.W."/>
            <person name="Gibbs R."/>
            <person name="Beeman R.W."/>
            <person name="Brown S.J."/>
            <person name="Bucher G."/>
            <person name="Friedrich M."/>
            <person name="Grimmelikhuijzen C.J."/>
            <person name="Klingler M."/>
            <person name="Lorenzen M."/>
            <person name="Richards S."/>
            <person name="Roth S."/>
            <person name="Schroder R."/>
            <person name="Tautz D."/>
            <person name="Zdobnov E.M."/>
            <person name="Muzny D."/>
            <person name="Gibbs R.A."/>
            <person name="Weinstock G.M."/>
            <person name="Attaway T."/>
            <person name="Bell S."/>
            <person name="Buhay C.J."/>
            <person name="Chandrabose M.N."/>
            <person name="Chavez D."/>
            <person name="Clerk-Blankenburg K.P."/>
            <person name="Cree A."/>
            <person name="Dao M."/>
            <person name="Davis C."/>
            <person name="Chacko J."/>
            <person name="Dinh H."/>
            <person name="Dugan-Rocha S."/>
            <person name="Fowler G."/>
            <person name="Garner T.T."/>
            <person name="Garnes J."/>
            <person name="Gnirke A."/>
            <person name="Hawes A."/>
            <person name="Hernandez J."/>
            <person name="Hines S."/>
            <person name="Holder M."/>
            <person name="Hume J."/>
            <person name="Jhangiani S.N."/>
            <person name="Joshi V."/>
            <person name="Khan Z.M."/>
            <person name="Jackson L."/>
            <person name="Kovar C."/>
            <person name="Kowis A."/>
            <person name="Lee S."/>
            <person name="Lewis L.R."/>
            <person name="Margolis J."/>
            <person name="Morgan M."/>
            <person name="Nazareth L.V."/>
            <person name="Nguyen N."/>
            <person name="Okwuonu G."/>
            <person name="Parker D."/>
            <person name="Richards S."/>
            <person name="Ruiz S.J."/>
            <person name="Santibanez J."/>
            <person name="Savard J."/>
            <person name="Scherer S.E."/>
            <person name="Schneider B."/>
            <person name="Sodergren E."/>
            <person name="Tautz D."/>
            <person name="Vattahil S."/>
            <person name="Villasana D."/>
            <person name="White C.S."/>
            <person name="Wright R."/>
            <person name="Park Y."/>
            <person name="Beeman R.W."/>
            <person name="Lord J."/>
            <person name="Oppert B."/>
            <person name="Lorenzen M."/>
            <person name="Brown S."/>
            <person name="Wang L."/>
            <person name="Savard J."/>
            <person name="Tautz D."/>
            <person name="Richards S."/>
            <person name="Weinstock G."/>
            <person name="Gibbs R.A."/>
            <person name="Liu Y."/>
            <person name="Worley K."/>
            <person name="Weinstock G."/>
            <person name="Elsik C.G."/>
            <person name="Reese J.T."/>
            <person name="Elhaik E."/>
            <person name="Landan G."/>
            <person name="Graur D."/>
            <person name="Arensburger P."/>
            <person name="Atkinson P."/>
            <person name="Beeman R.W."/>
            <person name="Beidler J."/>
            <person name="Brown S.J."/>
            <person name="Demuth J.P."/>
            <person name="Drury D.W."/>
            <person name="Du Y.Z."/>
            <person name="Fujiwara H."/>
            <person name="Lorenzen M."/>
            <person name="Maselli V."/>
            <person name="Osanai M."/>
            <person name="Park Y."/>
            <person name="Robertson H.M."/>
            <person name="Tu Z."/>
            <person name="Wang J.J."/>
            <person name="Wang S."/>
            <person name="Richards S."/>
            <person name="Song H."/>
            <person name="Zhang L."/>
            <person name="Sodergren E."/>
            <person name="Werner D."/>
            <person name="Stanke M."/>
            <person name="Morgenstern B."/>
            <person name="Solovyev V."/>
            <person name="Kosarev P."/>
            <person name="Brown G."/>
            <person name="Chen H.C."/>
            <person name="Ermolaeva O."/>
            <person name="Hlavina W."/>
            <person name="Kapustin Y."/>
            <person name="Kiryutin B."/>
            <person name="Kitts P."/>
            <person name="Maglott D."/>
            <person name="Pruitt K."/>
            <person name="Sapojnikov V."/>
            <person name="Souvorov A."/>
            <person name="Mackey A.J."/>
            <person name="Waterhouse R.M."/>
            <person name="Wyder S."/>
            <person name="Zdobnov E.M."/>
            <person name="Zdobnov E.M."/>
            <person name="Wyder S."/>
            <person name="Kriventseva E.V."/>
            <person name="Kadowaki T."/>
            <person name="Bork P."/>
            <person name="Aranda M."/>
            <person name="Bao R."/>
            <person name="Beermann A."/>
            <person name="Berns N."/>
            <person name="Bolognesi R."/>
            <person name="Bonneton F."/>
            <person name="Bopp D."/>
            <person name="Brown S.J."/>
            <person name="Bucher G."/>
            <person name="Butts T."/>
            <person name="Chaumot A."/>
            <person name="Denell R.E."/>
            <person name="Ferrier D.E."/>
            <person name="Friedrich M."/>
            <person name="Gordon C.M."/>
            <person name="Jindra M."/>
            <person name="Klingler M."/>
            <person name="Lan Q."/>
            <person name="Lattorff H.M."/>
            <person name="Laudet V."/>
            <person name="von Levetsow C."/>
            <person name="Liu Z."/>
            <person name="Lutz R."/>
            <person name="Lynch J.A."/>
            <person name="da Fonseca R.N."/>
            <person name="Posnien N."/>
            <person name="Reuter R."/>
            <person name="Roth S."/>
            <person name="Savard J."/>
            <person name="Schinko J.B."/>
            <person name="Schmitt C."/>
            <person name="Schoppmeier M."/>
            <person name="Schroder R."/>
            <person name="Shippy T.D."/>
            <person name="Simonnet F."/>
            <person name="Marques-Souza H."/>
            <person name="Tautz D."/>
            <person name="Tomoyasu Y."/>
            <person name="Trauner J."/>
            <person name="Van der Zee M."/>
            <person name="Vervoort M."/>
            <person name="Wittkopp N."/>
            <person name="Wimmer E.A."/>
            <person name="Yang X."/>
            <person name="Jones A.K."/>
            <person name="Sattelle D.B."/>
            <person name="Ebert P.R."/>
            <person name="Nelson D."/>
            <person name="Scott J.G."/>
            <person name="Beeman R.W."/>
            <person name="Muthukrishnan S."/>
            <person name="Kramer K.J."/>
            <person name="Arakane Y."/>
            <person name="Beeman R.W."/>
            <person name="Zhu Q."/>
            <person name="Hogenkamp D."/>
            <person name="Dixit R."/>
            <person name="Oppert B."/>
            <person name="Jiang H."/>
            <person name="Zou Z."/>
            <person name="Marshall J."/>
            <person name="Elpidina E."/>
            <person name="Vinokurov K."/>
            <person name="Oppert C."/>
            <person name="Zou Z."/>
            <person name="Evans J."/>
            <person name="Lu Z."/>
            <person name="Zhao P."/>
            <person name="Sumathipala N."/>
            <person name="Altincicek B."/>
            <person name="Vilcinskas A."/>
            <person name="Williams M."/>
            <person name="Hultmark D."/>
            <person name="Hetru C."/>
            <person name="Jiang H."/>
            <person name="Grimmelikhuijzen C.J."/>
            <person name="Hauser F."/>
            <person name="Cazzamali G."/>
            <person name="Williamson M."/>
            <person name="Park Y."/>
            <person name="Li B."/>
            <person name="Tanaka Y."/>
            <person name="Predel R."/>
            <person name="Neupert S."/>
            <person name="Schachtner J."/>
            <person name="Verleyen P."/>
            <person name="Raible F."/>
            <person name="Bork P."/>
            <person name="Friedrich M."/>
            <person name="Walden K.K."/>
            <person name="Robertson H.M."/>
            <person name="Angeli S."/>
            <person name="Foret S."/>
            <person name="Bucher G."/>
            <person name="Schuetz S."/>
            <person name="Maleszka R."/>
            <person name="Wimmer E.A."/>
            <person name="Beeman R.W."/>
            <person name="Lorenzen M."/>
            <person name="Tomoyasu Y."/>
            <person name="Miller S.C."/>
            <person name="Grossmann D."/>
            <person name="Bucher G."/>
        </authorList>
    </citation>
    <scope>NUCLEOTIDE SEQUENCE [LARGE SCALE GENOMIC DNA]</scope>
    <source>
        <strain evidence="2 3">Georgia GA2</strain>
    </source>
</reference>
<evidence type="ECO:0000313" key="3">
    <source>
        <dbReference type="Proteomes" id="UP000007266"/>
    </source>
</evidence>
<accession>A0A139WCS8</accession>
<feature type="transmembrane region" description="Helical" evidence="1">
    <location>
        <begin position="25"/>
        <end position="45"/>
    </location>
</feature>
<reference evidence="2 3" key="2">
    <citation type="journal article" date="2010" name="Nucleic Acids Res.">
        <title>BeetleBase in 2010: revisions to provide comprehensive genomic information for Tribolium castaneum.</title>
        <authorList>
            <person name="Kim H.S."/>
            <person name="Murphy T."/>
            <person name="Xia J."/>
            <person name="Caragea D."/>
            <person name="Park Y."/>
            <person name="Beeman R.W."/>
            <person name="Lorenzen M.D."/>
            <person name="Butcher S."/>
            <person name="Manak J.R."/>
            <person name="Brown S.J."/>
        </authorList>
    </citation>
    <scope>GENOME REANNOTATION</scope>
    <source>
        <strain evidence="2 3">Georgia GA2</strain>
    </source>
</reference>
<evidence type="ECO:0000256" key="1">
    <source>
        <dbReference type="SAM" id="Phobius"/>
    </source>
</evidence>
<proteinExistence type="predicted"/>
<keyword evidence="3" id="KW-1185">Reference proteome</keyword>
<keyword evidence="1" id="KW-1133">Transmembrane helix</keyword>
<dbReference type="STRING" id="7070.A0A139WCS8"/>
<name>A0A139WCS8_TRICA</name>
<dbReference type="Proteomes" id="UP000007266">
    <property type="component" value="Linkage group 8"/>
</dbReference>
<sequence length="93" mass="10221">MTIRSLDIAEGTVGSARFPRARKRCIIFIVIIIIIIACIAFAYHYGFLSSSKEEEELRPPNPEKALPPSASVLRRFKRAAVCADGATCAKIGR</sequence>
<keyword evidence="1" id="KW-0472">Membrane</keyword>
<protein>
    <submittedName>
        <fullName evidence="2">Uncharacterized protein</fullName>
    </submittedName>
</protein>
<dbReference type="InParanoid" id="A0A139WCS8"/>
<evidence type="ECO:0000313" key="2">
    <source>
        <dbReference type="EMBL" id="KYB25733.1"/>
    </source>
</evidence>
<dbReference type="EMBL" id="KQ971362">
    <property type="protein sequence ID" value="KYB25733.1"/>
    <property type="molecule type" value="Genomic_DNA"/>
</dbReference>
<gene>
    <name evidence="2" type="primary">AUGUSTUS-3.0.2_34134</name>
    <name evidence="2" type="ORF">TcasGA2_TC034134</name>
</gene>
<dbReference type="AlphaFoldDB" id="A0A139WCS8"/>